<organism evidence="2 3">
    <name type="scientific">Vibrio maritimus</name>
    <dbReference type="NCBI Taxonomy" id="990268"/>
    <lineage>
        <taxon>Bacteria</taxon>
        <taxon>Pseudomonadati</taxon>
        <taxon>Pseudomonadota</taxon>
        <taxon>Gammaproteobacteria</taxon>
        <taxon>Vibrionales</taxon>
        <taxon>Vibrionaceae</taxon>
        <taxon>Vibrio</taxon>
    </lineage>
</organism>
<dbReference type="PANTHER" id="PTHR43750:SF2">
    <property type="entry name" value="UDP-GLUCOSE 6-DEHYDROGENASE"/>
    <property type="match status" value="1"/>
</dbReference>
<dbReference type="InterPro" id="IPR001732">
    <property type="entry name" value="UDP-Glc/GDP-Man_DH_N"/>
</dbReference>
<gene>
    <name evidence="2" type="ORF">JCM19235_6776</name>
</gene>
<dbReference type="Proteomes" id="UP000029228">
    <property type="component" value="Unassembled WGS sequence"/>
</dbReference>
<dbReference type="PANTHER" id="PTHR43750">
    <property type="entry name" value="UDP-GLUCOSE 6-DEHYDROGENASE TUAD"/>
    <property type="match status" value="1"/>
</dbReference>
<comment type="caution">
    <text evidence="2">The sequence shown here is derived from an EMBL/GenBank/DDBJ whole genome shotgun (WGS) entry which is preliminary data.</text>
</comment>
<dbReference type="GO" id="GO:0051287">
    <property type="term" value="F:NAD binding"/>
    <property type="evidence" value="ECO:0007669"/>
    <property type="project" value="InterPro"/>
</dbReference>
<evidence type="ECO:0000313" key="2">
    <source>
        <dbReference type="EMBL" id="GAL18223.1"/>
    </source>
</evidence>
<keyword evidence="2" id="KW-0560">Oxidoreductase</keyword>
<proteinExistence type="predicted"/>
<dbReference type="GO" id="GO:0003979">
    <property type="term" value="F:UDP-glucose 6-dehydrogenase activity"/>
    <property type="evidence" value="ECO:0007669"/>
    <property type="project" value="UniProtKB-EC"/>
</dbReference>
<evidence type="ECO:0000313" key="3">
    <source>
        <dbReference type="Proteomes" id="UP000029228"/>
    </source>
</evidence>
<dbReference type="EMBL" id="BBMR01000002">
    <property type="protein sequence ID" value="GAL18223.1"/>
    <property type="molecule type" value="Genomic_DNA"/>
</dbReference>
<keyword evidence="3" id="KW-1185">Reference proteome</keyword>
<protein>
    <submittedName>
        <fullName evidence="2">UDP-glucose 6-dehydrogenase</fullName>
        <ecNumber evidence="2">1.1.1.22</ecNumber>
    </submittedName>
</protein>
<reference evidence="2 3" key="1">
    <citation type="submission" date="2014-09" db="EMBL/GenBank/DDBJ databases">
        <title>Vibrio maritimus JCM 19235. (C45) whole genome shotgun sequence.</title>
        <authorList>
            <person name="Sawabe T."/>
            <person name="Meirelles P."/>
            <person name="Nakanishi M."/>
            <person name="Sayaka M."/>
            <person name="Hattori M."/>
            <person name="Ohkuma M."/>
        </authorList>
    </citation>
    <scope>NUCLEOTIDE SEQUENCE [LARGE SCALE GENOMIC DNA]</scope>
    <source>
        <strain evidence="3">JCM19235</strain>
    </source>
</reference>
<evidence type="ECO:0000259" key="1">
    <source>
        <dbReference type="Pfam" id="PF03721"/>
    </source>
</evidence>
<dbReference type="Gene3D" id="3.40.50.720">
    <property type="entry name" value="NAD(P)-binding Rossmann-like Domain"/>
    <property type="match status" value="1"/>
</dbReference>
<dbReference type="STRING" id="990268.JCM19235_6776"/>
<dbReference type="Pfam" id="PF03721">
    <property type="entry name" value="UDPG_MGDP_dh_N"/>
    <property type="match status" value="1"/>
</dbReference>
<dbReference type="EC" id="1.1.1.22" evidence="2"/>
<dbReference type="SUPFAM" id="SSF51735">
    <property type="entry name" value="NAD(P)-binding Rossmann-fold domains"/>
    <property type="match status" value="1"/>
</dbReference>
<feature type="domain" description="UDP-glucose/GDP-mannose dehydrogenase N-terminal" evidence="1">
    <location>
        <begin position="1"/>
        <end position="58"/>
    </location>
</feature>
<accession>A0A090RUH4</accession>
<sequence>MKIVIVGLGYVGMSNAVLLAQNNEVVALDIDRRRVEMLNRGISAIEDSHIQQFLDEKSVKSASYARH</sequence>
<name>A0A090RUH4_9VIBR</name>
<dbReference type="AlphaFoldDB" id="A0A090RUH4"/>
<dbReference type="InterPro" id="IPR036291">
    <property type="entry name" value="NAD(P)-bd_dom_sf"/>
</dbReference>